<dbReference type="STRING" id="1123491.SAMN02745782_01883"/>
<dbReference type="AlphaFoldDB" id="A0A1T4PT71"/>
<dbReference type="Pfam" id="PF00550">
    <property type="entry name" value="PP-binding"/>
    <property type="match status" value="1"/>
</dbReference>
<evidence type="ECO:0000256" key="1">
    <source>
        <dbReference type="ARBA" id="ARBA00022450"/>
    </source>
</evidence>
<dbReference type="RefSeq" id="WP_078926264.1">
    <property type="nucleotide sequence ID" value="NZ_FUXB01000008.1"/>
</dbReference>
<dbReference type="InterPro" id="IPR006162">
    <property type="entry name" value="Ppantetheine_attach_site"/>
</dbReference>
<sequence>MVDAKQLVISEVTQALKLSSHSLSFDTNLYQLGLHSLLILRLSECFSAQCGVYIGYLPLASQPTLNCWIALVDSALQSSSLINPPEPFCVQGSTIRNDS</sequence>
<name>A0A1T4PT71_VIBCI</name>
<dbReference type="Gene3D" id="1.10.1200.10">
    <property type="entry name" value="ACP-like"/>
    <property type="match status" value="1"/>
</dbReference>
<evidence type="ECO:0000259" key="3">
    <source>
        <dbReference type="Pfam" id="PF00550"/>
    </source>
</evidence>
<reference evidence="5" key="1">
    <citation type="submission" date="2017-02" db="EMBL/GenBank/DDBJ databases">
        <authorList>
            <person name="Varghese N."/>
            <person name="Submissions S."/>
        </authorList>
    </citation>
    <scope>NUCLEOTIDE SEQUENCE [LARGE SCALE GENOMIC DNA]</scope>
    <source>
        <strain evidence="5">DSM 19608</strain>
    </source>
</reference>
<keyword evidence="1" id="KW-0596">Phosphopantetheine</keyword>
<gene>
    <name evidence="4" type="ORF">SAMN02745782_01883</name>
</gene>
<dbReference type="PROSITE" id="PS00012">
    <property type="entry name" value="PHOSPHOPANTETHEINE"/>
    <property type="match status" value="1"/>
</dbReference>
<dbReference type="EMBL" id="FUXB01000008">
    <property type="protein sequence ID" value="SJZ94844.1"/>
    <property type="molecule type" value="Genomic_DNA"/>
</dbReference>
<dbReference type="OrthoDB" id="5906446at2"/>
<organism evidence="4 5">
    <name type="scientific">Vibrio cincinnatiensis DSM 19608</name>
    <dbReference type="NCBI Taxonomy" id="1123491"/>
    <lineage>
        <taxon>Bacteria</taxon>
        <taxon>Pseudomonadati</taxon>
        <taxon>Pseudomonadota</taxon>
        <taxon>Gammaproteobacteria</taxon>
        <taxon>Vibrionales</taxon>
        <taxon>Vibrionaceae</taxon>
        <taxon>Vibrio</taxon>
    </lineage>
</organism>
<protein>
    <submittedName>
        <fullName evidence="4">Aryl carrier domain-containing protein</fullName>
    </submittedName>
</protein>
<dbReference type="Proteomes" id="UP000190834">
    <property type="component" value="Unassembled WGS sequence"/>
</dbReference>
<evidence type="ECO:0000256" key="2">
    <source>
        <dbReference type="ARBA" id="ARBA00022553"/>
    </source>
</evidence>
<dbReference type="SUPFAM" id="SSF47336">
    <property type="entry name" value="ACP-like"/>
    <property type="match status" value="1"/>
</dbReference>
<evidence type="ECO:0000313" key="5">
    <source>
        <dbReference type="Proteomes" id="UP000190834"/>
    </source>
</evidence>
<evidence type="ECO:0000313" key="4">
    <source>
        <dbReference type="EMBL" id="SJZ94844.1"/>
    </source>
</evidence>
<keyword evidence="5" id="KW-1185">Reference proteome</keyword>
<dbReference type="GeneID" id="70583942"/>
<proteinExistence type="predicted"/>
<accession>A0A1T4PT71</accession>
<dbReference type="InterPro" id="IPR009081">
    <property type="entry name" value="PP-bd_ACP"/>
</dbReference>
<dbReference type="InterPro" id="IPR036736">
    <property type="entry name" value="ACP-like_sf"/>
</dbReference>
<keyword evidence="2" id="KW-0597">Phosphoprotein</keyword>
<feature type="domain" description="Carrier" evidence="3">
    <location>
        <begin position="7"/>
        <end position="54"/>
    </location>
</feature>